<dbReference type="Proteomes" id="UP000197138">
    <property type="component" value="Unassembled WGS sequence"/>
</dbReference>
<proteinExistence type="predicted"/>
<feature type="region of interest" description="Disordered" evidence="1">
    <location>
        <begin position="1"/>
        <end position="20"/>
    </location>
</feature>
<name>A0A218XZD7_PUNGR</name>
<organism evidence="2 3">
    <name type="scientific">Punica granatum</name>
    <name type="common">Pomegranate</name>
    <dbReference type="NCBI Taxonomy" id="22663"/>
    <lineage>
        <taxon>Eukaryota</taxon>
        <taxon>Viridiplantae</taxon>
        <taxon>Streptophyta</taxon>
        <taxon>Embryophyta</taxon>
        <taxon>Tracheophyta</taxon>
        <taxon>Spermatophyta</taxon>
        <taxon>Magnoliopsida</taxon>
        <taxon>eudicotyledons</taxon>
        <taxon>Gunneridae</taxon>
        <taxon>Pentapetalae</taxon>
        <taxon>rosids</taxon>
        <taxon>malvids</taxon>
        <taxon>Myrtales</taxon>
        <taxon>Lythraceae</taxon>
        <taxon>Punica</taxon>
    </lineage>
</organism>
<dbReference type="AlphaFoldDB" id="A0A218XZD7"/>
<comment type="caution">
    <text evidence="2">The sequence shown here is derived from an EMBL/GenBank/DDBJ whole genome shotgun (WGS) entry which is preliminary data.</text>
</comment>
<gene>
    <name evidence="2" type="ORF">CDL15_Pgr012606</name>
</gene>
<evidence type="ECO:0000313" key="3">
    <source>
        <dbReference type="Proteomes" id="UP000197138"/>
    </source>
</evidence>
<accession>A0A218XZD7</accession>
<evidence type="ECO:0000256" key="1">
    <source>
        <dbReference type="SAM" id="MobiDB-lite"/>
    </source>
</evidence>
<sequence length="55" mass="6454">MPGKKKKRNINPSTVKNRKNRYKSIGSEQFVCHFCGKWLDEAAVTMQQFQENQSH</sequence>
<evidence type="ECO:0000313" key="2">
    <source>
        <dbReference type="EMBL" id="OWM89969.1"/>
    </source>
</evidence>
<protein>
    <submittedName>
        <fullName evidence="2">Uncharacterized protein</fullName>
    </submittedName>
</protein>
<dbReference type="EMBL" id="MTKT01000661">
    <property type="protein sequence ID" value="OWM89969.1"/>
    <property type="molecule type" value="Genomic_DNA"/>
</dbReference>
<reference evidence="3" key="1">
    <citation type="journal article" date="2017" name="Plant J.">
        <title>The pomegranate (Punica granatum L.) genome and the genomics of punicalagin biosynthesis.</title>
        <authorList>
            <person name="Qin G."/>
            <person name="Xu C."/>
            <person name="Ming R."/>
            <person name="Tang H."/>
            <person name="Guyot R."/>
            <person name="Kramer E.M."/>
            <person name="Hu Y."/>
            <person name="Yi X."/>
            <person name="Qi Y."/>
            <person name="Xu X."/>
            <person name="Gao Z."/>
            <person name="Pan H."/>
            <person name="Jian J."/>
            <person name="Tian Y."/>
            <person name="Yue Z."/>
            <person name="Xu Y."/>
        </authorList>
    </citation>
    <scope>NUCLEOTIDE SEQUENCE [LARGE SCALE GENOMIC DNA]</scope>
    <source>
        <strain evidence="3">cv. Dabenzi</strain>
    </source>
</reference>